<sequence length="1053" mass="118566">MIFEVLQQVLGEFFVDVQARNVSFYAGDLFESSHFKLSDVFLKTALINALQLPFELSAGYIGNVKIEGLVGAVAGWPLEVSVSDVCLVLRPHKVQWDNELLIRYAKEFVVAMLQCLGAPSATKKGKGSLFSPAKWIASRVQAVGAEMIVQVERIHIRVESPRTDCDNLVAYGLNIPLIRFAPRELEEQILYRRQQPGVIYPKAVDGVMSKLLTVENVSFYADLDADAYWTSPAKTEASTDTTEQPVASALLASPEVNTSSRQFTHEDALKRFKECVLKSFARDKRRELVHVRVVWIKLDLVPGEQNTGESGSVPKPVLAAVDIATEEIELNIDFDQIAVILGELEHVVDYFKRFRTWKWRPSCIDREHHTPPSVEVAVAALFPVPPNCEENCAATAFSVEKQRKSRQWFRAMWRYAFRCILDQQRLSIKESPEERDPTQYIDPRYWWRYNEFDDKELQEIRRKRYIHLYARSLSPAAMEIALYGRGKALLGFQDKQNGGIAKAGKGRPSPPSPRRRPLPEFDPLTQEEQWELSDFVATMGVYEQRVCRALAETELRADFTAAPPSPTRRVSAAMEFSIAPTDSGSDYSSRHSRSVSVDAVQSPPKSQSAPLSSEFATAGERRHFTRGLTIDPAELSVRPASPPFSRPHAASTSDLPSPTKRENPLDLEPLRAWIYKQRKLGLLTTSWFEKQFFPAWILNPAKVIPLLNLQIGPVTLRLSEGNLDQAHKTKRGIGIEVGFESCSGAMLLTRTPFLRILVEIRVGLFHVTLVRQQNLHDKTSGVDWENGISEYKWISSDYIRLPEDGFFYIGLKYSAQEVGAKPTGRVQFVGNLEEELGLKGRMCIGPIKIDCNEAAMRLAMGQTVADELRASTAMDVSTSTHFSVLQDAYHSFVNLVAHLPKRKGARKGYAKDSSPRATKRSSTANADPQDKFPREDQQKLEKSAKRTRMLHALLLRSSMFEVEVGTLELNLSAYTSHIEKALRTQVPKNVEAPKSSETREDVKVMLPTTMYRLQNRPSMNECIVDVAGARVVYRSTKQGRAAVIRHLAQLFKL</sequence>
<proteinExistence type="predicted"/>
<feature type="compositionally biased region" description="Basic and acidic residues" evidence="1">
    <location>
        <begin position="928"/>
        <end position="943"/>
    </location>
</feature>
<dbReference type="OrthoDB" id="124385at2759"/>
<dbReference type="Proteomes" id="UP000435112">
    <property type="component" value="Unassembled WGS sequence"/>
</dbReference>
<protein>
    <recommendedName>
        <fullName evidence="4">Vacuolar protein sorting-associated protein 13 second N-terminal domain-containing protein</fullName>
    </recommendedName>
</protein>
<feature type="region of interest" description="Disordered" evidence="1">
    <location>
        <begin position="580"/>
        <end position="616"/>
    </location>
</feature>
<dbReference type="AlphaFoldDB" id="A0A6A3NJS6"/>
<evidence type="ECO:0000313" key="3">
    <source>
        <dbReference type="Proteomes" id="UP000435112"/>
    </source>
</evidence>
<feature type="region of interest" description="Disordered" evidence="1">
    <location>
        <begin position="498"/>
        <end position="520"/>
    </location>
</feature>
<evidence type="ECO:0008006" key="4">
    <source>
        <dbReference type="Google" id="ProtNLM"/>
    </source>
</evidence>
<evidence type="ECO:0000313" key="2">
    <source>
        <dbReference type="EMBL" id="KAE9044700.1"/>
    </source>
</evidence>
<feature type="region of interest" description="Disordered" evidence="1">
    <location>
        <begin position="631"/>
        <end position="663"/>
    </location>
</feature>
<feature type="region of interest" description="Disordered" evidence="1">
    <location>
        <begin position="904"/>
        <end position="943"/>
    </location>
</feature>
<feature type="compositionally biased region" description="Polar residues" evidence="1">
    <location>
        <begin position="603"/>
        <end position="615"/>
    </location>
</feature>
<gene>
    <name evidence="2" type="ORF">PR002_g2656</name>
</gene>
<dbReference type="EMBL" id="QXFU01000092">
    <property type="protein sequence ID" value="KAE9044700.1"/>
    <property type="molecule type" value="Genomic_DNA"/>
</dbReference>
<organism evidence="2 3">
    <name type="scientific">Phytophthora rubi</name>
    <dbReference type="NCBI Taxonomy" id="129364"/>
    <lineage>
        <taxon>Eukaryota</taxon>
        <taxon>Sar</taxon>
        <taxon>Stramenopiles</taxon>
        <taxon>Oomycota</taxon>
        <taxon>Peronosporomycetes</taxon>
        <taxon>Peronosporales</taxon>
        <taxon>Peronosporaceae</taxon>
        <taxon>Phytophthora</taxon>
    </lineage>
</organism>
<name>A0A6A3NJS6_9STRA</name>
<accession>A0A6A3NJS6</accession>
<evidence type="ECO:0000256" key="1">
    <source>
        <dbReference type="SAM" id="MobiDB-lite"/>
    </source>
</evidence>
<comment type="caution">
    <text evidence="2">The sequence shown here is derived from an EMBL/GenBank/DDBJ whole genome shotgun (WGS) entry which is preliminary data.</text>
</comment>
<reference evidence="2 3" key="1">
    <citation type="submission" date="2018-09" db="EMBL/GenBank/DDBJ databases">
        <title>Genomic investigation of the strawberry pathogen Phytophthora fragariae indicates pathogenicity is determined by transcriptional variation in three key races.</title>
        <authorList>
            <person name="Adams T.M."/>
            <person name="Armitage A.D."/>
            <person name="Sobczyk M.K."/>
            <person name="Bates H.J."/>
            <person name="Dunwell J.M."/>
            <person name="Nellist C.F."/>
            <person name="Harrison R.J."/>
        </authorList>
    </citation>
    <scope>NUCLEOTIDE SEQUENCE [LARGE SCALE GENOMIC DNA]</scope>
    <source>
        <strain evidence="2 3">SCRP324</strain>
    </source>
</reference>